<keyword evidence="1" id="KW-0812">Transmembrane</keyword>
<keyword evidence="1" id="KW-0472">Membrane</keyword>
<evidence type="ECO:0000256" key="1">
    <source>
        <dbReference type="SAM" id="Phobius"/>
    </source>
</evidence>
<evidence type="ECO:0000313" key="3">
    <source>
        <dbReference type="Proteomes" id="UP001169242"/>
    </source>
</evidence>
<keyword evidence="3" id="KW-1185">Reference proteome</keyword>
<protein>
    <recommendedName>
        <fullName evidence="4">DUF2232 domain-containing protein</fullName>
    </recommendedName>
</protein>
<sequence length="180" mass="20494">MSTKQLVSGSILTALTIIILYLTLLIPTNTLTLLTLASITVPIALIRENVKTSLMVYITSSLLGVILLPLNISLLYILFFGCYGIIKYFIEKLNRIPLEWLLKLIFFNIMFTLAYFLFDNLITPGAFAGLINLIHQLFPGLQLPPTVIIFVLAQIGFIIFDYVFTLLIDFYYTYCEQHIK</sequence>
<reference evidence="2" key="1">
    <citation type="journal article" date="2023" name="Int. J. Syst. Evol. Microbiol.">
        <title>&lt;i&gt;Holtiella tumoricola&lt;/i&gt; gen. nov. sp. nov., isolated from a human clinical sample.</title>
        <authorList>
            <person name="Allen-Vercoe E."/>
            <person name="Daigneault M.C."/>
            <person name="Vancuren S.J."/>
            <person name="Cochrane K."/>
            <person name="O'Neal L.L."/>
            <person name="Sankaranarayanan K."/>
            <person name="Lawson P.A."/>
        </authorList>
    </citation>
    <scope>NUCLEOTIDE SEQUENCE</scope>
    <source>
        <strain evidence="2">CC70A</strain>
    </source>
</reference>
<comment type="caution">
    <text evidence="2">The sequence shown here is derived from an EMBL/GenBank/DDBJ whole genome shotgun (WGS) entry which is preliminary data.</text>
</comment>
<accession>A0AA42DKF5</accession>
<keyword evidence="1" id="KW-1133">Transmembrane helix</keyword>
<dbReference type="EMBL" id="JAQIFT010000012">
    <property type="protein sequence ID" value="MDA3730378.1"/>
    <property type="molecule type" value="Genomic_DNA"/>
</dbReference>
<evidence type="ECO:0000313" key="2">
    <source>
        <dbReference type="EMBL" id="MDA3730378.1"/>
    </source>
</evidence>
<feature type="transmembrane region" description="Helical" evidence="1">
    <location>
        <begin position="6"/>
        <end position="24"/>
    </location>
</feature>
<dbReference type="RefSeq" id="WP_271011029.1">
    <property type="nucleotide sequence ID" value="NZ_JAQIFT010000012.1"/>
</dbReference>
<evidence type="ECO:0008006" key="4">
    <source>
        <dbReference type="Google" id="ProtNLM"/>
    </source>
</evidence>
<feature type="transmembrane region" description="Helical" evidence="1">
    <location>
        <begin position="98"/>
        <end position="118"/>
    </location>
</feature>
<feature type="transmembrane region" description="Helical" evidence="1">
    <location>
        <begin position="62"/>
        <end position="86"/>
    </location>
</feature>
<dbReference type="Proteomes" id="UP001169242">
    <property type="component" value="Unassembled WGS sequence"/>
</dbReference>
<dbReference type="AlphaFoldDB" id="A0AA42DKF5"/>
<name>A0AA42DKF5_9FIRM</name>
<proteinExistence type="predicted"/>
<gene>
    <name evidence="2" type="ORF">PBV87_02515</name>
</gene>
<feature type="transmembrane region" description="Helical" evidence="1">
    <location>
        <begin position="147"/>
        <end position="172"/>
    </location>
</feature>
<organism evidence="2 3">
    <name type="scientific">Holtiella tumoricola</name>
    <dbReference type="NCBI Taxonomy" id="3018743"/>
    <lineage>
        <taxon>Bacteria</taxon>
        <taxon>Bacillati</taxon>
        <taxon>Bacillota</taxon>
        <taxon>Clostridia</taxon>
        <taxon>Lachnospirales</taxon>
        <taxon>Cellulosilyticaceae</taxon>
        <taxon>Holtiella</taxon>
    </lineage>
</organism>